<evidence type="ECO:0000313" key="2">
    <source>
        <dbReference type="Proteomes" id="UP000541610"/>
    </source>
</evidence>
<gene>
    <name evidence="1" type="ORF">FOZ60_014474</name>
</gene>
<comment type="caution">
    <text evidence="1">The sequence shown here is derived from an EMBL/GenBank/DDBJ whole genome shotgun (WGS) entry which is preliminary data.</text>
</comment>
<sequence length="83" mass="9053">MGLDINLIFVSYMAEFDQDLQALVVSLKALDPVRAKLSELGINTIHLLTAIDNEDLTKAFSSEADIVATRTTSAMLIGQRPMS</sequence>
<name>A0A7J6N7C7_PEROL</name>
<dbReference type="OrthoDB" id="10539590at2759"/>
<dbReference type="AlphaFoldDB" id="A0A7J6N7C7"/>
<dbReference type="EMBL" id="JABANP010000683">
    <property type="protein sequence ID" value="KAF4679823.1"/>
    <property type="molecule type" value="Genomic_DNA"/>
</dbReference>
<accession>A0A7J6N7C7</accession>
<dbReference type="Proteomes" id="UP000541610">
    <property type="component" value="Unassembled WGS sequence"/>
</dbReference>
<evidence type="ECO:0000313" key="1">
    <source>
        <dbReference type="EMBL" id="KAF4679823.1"/>
    </source>
</evidence>
<organism evidence="1 2">
    <name type="scientific">Perkinsus olseni</name>
    <name type="common">Perkinsus atlanticus</name>
    <dbReference type="NCBI Taxonomy" id="32597"/>
    <lineage>
        <taxon>Eukaryota</taxon>
        <taxon>Sar</taxon>
        <taxon>Alveolata</taxon>
        <taxon>Perkinsozoa</taxon>
        <taxon>Perkinsea</taxon>
        <taxon>Perkinsida</taxon>
        <taxon>Perkinsidae</taxon>
        <taxon>Perkinsus</taxon>
    </lineage>
</organism>
<proteinExistence type="predicted"/>
<protein>
    <submittedName>
        <fullName evidence="1">Uncharacterized protein</fullName>
    </submittedName>
</protein>
<reference evidence="1 2" key="1">
    <citation type="submission" date="2020-04" db="EMBL/GenBank/DDBJ databases">
        <title>Perkinsus olseni comparative genomics.</title>
        <authorList>
            <person name="Bogema D.R."/>
        </authorList>
    </citation>
    <scope>NUCLEOTIDE SEQUENCE [LARGE SCALE GENOMIC DNA]</scope>
    <source>
        <strain evidence="1">00978-12</strain>
    </source>
</reference>